<protein>
    <recommendedName>
        <fullName evidence="5">Myotubularin phosphatase domain-containing protein</fullName>
    </recommendedName>
</protein>
<name>A0A3B3T6F3_9TELE</name>
<dbReference type="PROSITE" id="PS51339">
    <property type="entry name" value="PPASE_MYOTUBULARIN"/>
    <property type="match status" value="1"/>
</dbReference>
<feature type="region of interest" description="Disordered" evidence="4">
    <location>
        <begin position="197"/>
        <end position="223"/>
    </location>
</feature>
<reference evidence="6" key="2">
    <citation type="submission" date="2025-09" db="UniProtKB">
        <authorList>
            <consortium name="Ensembl"/>
        </authorList>
    </citation>
    <scope>IDENTIFICATION</scope>
</reference>
<dbReference type="Ensembl" id="ENSPKIT00000019226.1">
    <property type="protein sequence ID" value="ENSPKIP00000038235.1"/>
    <property type="gene ID" value="ENSPKIG00000016068.1"/>
</dbReference>
<proteinExistence type="inferred from homology"/>
<dbReference type="Pfam" id="PF06602">
    <property type="entry name" value="Myotub-related"/>
    <property type="match status" value="1"/>
</dbReference>
<evidence type="ECO:0000256" key="1">
    <source>
        <dbReference type="ARBA" id="ARBA00007471"/>
    </source>
</evidence>
<comment type="similarity">
    <text evidence="1">Belongs to the protein-tyrosine phosphatase family. Non-receptor class myotubularin subfamily.</text>
</comment>
<evidence type="ECO:0000259" key="5">
    <source>
        <dbReference type="PROSITE" id="PS51339"/>
    </source>
</evidence>
<dbReference type="PANTHER" id="PTHR10807">
    <property type="entry name" value="MYOTUBULARIN-RELATED"/>
    <property type="match status" value="1"/>
</dbReference>
<accession>A0A3B3T6F3</accession>
<dbReference type="STRING" id="1676925.ENSPKIP00000038235"/>
<evidence type="ECO:0000256" key="3">
    <source>
        <dbReference type="PIRSR" id="PIRSR630564-2"/>
    </source>
</evidence>
<reference evidence="6" key="1">
    <citation type="submission" date="2025-08" db="UniProtKB">
        <authorList>
            <consortium name="Ensembl"/>
        </authorList>
    </citation>
    <scope>IDENTIFICATION</scope>
</reference>
<dbReference type="GeneTree" id="ENSGT00940000157272"/>
<dbReference type="InterPro" id="IPR010569">
    <property type="entry name" value="Myotubularin-like_Pase_dom"/>
</dbReference>
<dbReference type="PANTHER" id="PTHR10807:SF66">
    <property type="entry name" value="MYOTUBULARIN-RELATED PROTEIN 3"/>
    <property type="match status" value="1"/>
</dbReference>
<organism evidence="6 7">
    <name type="scientific">Paramormyrops kingsleyae</name>
    <dbReference type="NCBI Taxonomy" id="1676925"/>
    <lineage>
        <taxon>Eukaryota</taxon>
        <taxon>Metazoa</taxon>
        <taxon>Chordata</taxon>
        <taxon>Craniata</taxon>
        <taxon>Vertebrata</taxon>
        <taxon>Euteleostomi</taxon>
        <taxon>Actinopterygii</taxon>
        <taxon>Neopterygii</taxon>
        <taxon>Teleostei</taxon>
        <taxon>Osteoglossocephala</taxon>
        <taxon>Osteoglossomorpha</taxon>
        <taxon>Osteoglossiformes</taxon>
        <taxon>Mormyridae</taxon>
        <taxon>Paramormyrops</taxon>
    </lineage>
</organism>
<dbReference type="SUPFAM" id="SSF52799">
    <property type="entry name" value="(Phosphotyrosine protein) phosphatases II"/>
    <property type="match status" value="1"/>
</dbReference>
<dbReference type="AlphaFoldDB" id="A0A3B3T6F3"/>
<feature type="domain" description="Myotubularin phosphatase" evidence="5">
    <location>
        <begin position="81"/>
        <end position="358"/>
    </location>
</feature>
<dbReference type="SUPFAM" id="SSF50729">
    <property type="entry name" value="PH domain-like"/>
    <property type="match status" value="1"/>
</dbReference>
<dbReference type="Proteomes" id="UP000261540">
    <property type="component" value="Unplaced"/>
</dbReference>
<dbReference type="InterPro" id="IPR016130">
    <property type="entry name" value="Tyr_Pase_AS"/>
</dbReference>
<dbReference type="GO" id="GO:0016020">
    <property type="term" value="C:membrane"/>
    <property type="evidence" value="ECO:0007669"/>
    <property type="project" value="TreeGrafter"/>
</dbReference>
<sequence length="418" mass="46907">MIEHVECRDVFQLHVTCKDGKVIRCQFSTFDQCQEWLKRLVSAVRPPSRLEELFCFAFHSWCLDVQAGEKGQRGELCGPGSHVHPRFRNEVERMGFNTERAWRVTEINRKYRLCSSYPQLLIVPAWITDNELESVAAFRSWKRFPAVVYRHRSTGAVIARCGQPEVSWWGWRNADDERLAQSIAEACCLDRSSQESLVNGSCPTKLSHTDRDSPVTPSSDSEAPVLQAPKLLIMDARSYAAAVANRAKGGGCECPEYYPSCEVLFMGMANIHAIRRSFASLRLLCTQTPDPANWLSALEGTKWLQHLSVLLKAALLVVNAVHRDQRPVMVHCSDGWDRTPQIVALSKMLLDPYYRTIEVSPRAGVRVWPAPATWLGRGVNSGCFSCLLPGAESRASRSWWRQSGWTLGTNLPTAAATG</sequence>
<keyword evidence="7" id="KW-1185">Reference proteome</keyword>
<dbReference type="GO" id="GO:0005737">
    <property type="term" value="C:cytoplasm"/>
    <property type="evidence" value="ECO:0007669"/>
    <property type="project" value="TreeGrafter"/>
</dbReference>
<dbReference type="GO" id="GO:0004438">
    <property type="term" value="F:phosphatidylinositol-3-phosphate phosphatase activity"/>
    <property type="evidence" value="ECO:0007669"/>
    <property type="project" value="TreeGrafter"/>
</dbReference>
<dbReference type="Gene3D" id="3.90.190.10">
    <property type="entry name" value="Protein tyrosine phosphatase superfamily"/>
    <property type="match status" value="1"/>
</dbReference>
<dbReference type="GO" id="GO:0010506">
    <property type="term" value="P:regulation of autophagy"/>
    <property type="evidence" value="ECO:0007669"/>
    <property type="project" value="TreeGrafter"/>
</dbReference>
<dbReference type="InterPro" id="IPR029021">
    <property type="entry name" value="Prot-tyrosine_phosphatase-like"/>
</dbReference>
<dbReference type="GO" id="GO:0046856">
    <property type="term" value="P:phosphatidylinositol dephosphorylation"/>
    <property type="evidence" value="ECO:0007669"/>
    <property type="project" value="TreeGrafter"/>
</dbReference>
<evidence type="ECO:0000256" key="2">
    <source>
        <dbReference type="PIRSR" id="PIRSR630564-1"/>
    </source>
</evidence>
<feature type="binding site" evidence="3">
    <location>
        <begin position="245"/>
        <end position="248"/>
    </location>
    <ligand>
        <name>substrate</name>
    </ligand>
</feature>
<evidence type="ECO:0000256" key="4">
    <source>
        <dbReference type="SAM" id="MobiDB-lite"/>
    </source>
</evidence>
<dbReference type="PROSITE" id="PS00383">
    <property type="entry name" value="TYR_PHOSPHATASE_1"/>
    <property type="match status" value="1"/>
</dbReference>
<evidence type="ECO:0000313" key="6">
    <source>
        <dbReference type="Ensembl" id="ENSPKIP00000038235.1"/>
    </source>
</evidence>
<feature type="compositionally biased region" description="Polar residues" evidence="4">
    <location>
        <begin position="197"/>
        <end position="206"/>
    </location>
</feature>
<feature type="active site" description="Phosphocysteine intermediate" evidence="2">
    <location>
        <position position="332"/>
    </location>
</feature>
<dbReference type="GO" id="GO:0019903">
    <property type="term" value="F:protein phosphatase binding"/>
    <property type="evidence" value="ECO:0007669"/>
    <property type="project" value="TreeGrafter"/>
</dbReference>
<feature type="binding site" evidence="3">
    <location>
        <begin position="270"/>
        <end position="271"/>
    </location>
    <ligand>
        <name>substrate</name>
    </ligand>
</feature>
<evidence type="ECO:0000313" key="7">
    <source>
        <dbReference type="Proteomes" id="UP000261540"/>
    </source>
</evidence>
<dbReference type="GO" id="GO:0052629">
    <property type="term" value="F:phosphatidylinositol-3,5-bisphosphate 3-phosphatase activity"/>
    <property type="evidence" value="ECO:0007669"/>
    <property type="project" value="TreeGrafter"/>
</dbReference>
<dbReference type="InterPro" id="IPR030564">
    <property type="entry name" value="Myotubularin"/>
</dbReference>
<feature type="binding site" evidence="3">
    <location>
        <begin position="332"/>
        <end position="338"/>
    </location>
    <ligand>
        <name>substrate</name>
    </ligand>
</feature>